<dbReference type="EMBL" id="JN886001">
    <property type="protein sequence ID" value="AEX63352.1"/>
    <property type="molecule type" value="Genomic_DNA"/>
</dbReference>
<feature type="transmembrane region" description="Helical" evidence="1">
    <location>
        <begin position="26"/>
        <end position="42"/>
    </location>
</feature>
<reference evidence="2" key="1">
    <citation type="submission" date="2011-10" db="EMBL/GenBank/DDBJ databases">
        <title>Provirophages and transpovirons: unique mobilome of giant viruses.</title>
        <authorList>
            <person name="Desnues C."/>
            <person name="LaScola B."/>
            <person name="Yutin N."/>
            <person name="Fournous G."/>
            <person name="Koonin E."/>
            <person name="Raoult D."/>
        </authorList>
    </citation>
    <scope>NUCLEOTIDE SEQUENCE</scope>
    <source>
        <strain evidence="2">Mv13-mv</strain>
    </source>
</reference>
<name>H2EG29_9VIRU</name>
<proteinExistence type="predicted"/>
<sequence>MIELIYYKCIINYLSYDRIIVRLEDKVITVLYIISALSIILIKNNI</sequence>
<keyword evidence="1" id="KW-0472">Membrane</keyword>
<keyword evidence="1" id="KW-1133">Transmembrane helix</keyword>
<protein>
    <submittedName>
        <fullName evidence="2">Uncharacterized protein</fullName>
    </submittedName>
</protein>
<organism evidence="2">
    <name type="scientific">Moumouvirus sp. 'Monve'</name>
    <dbReference type="NCBI Taxonomy" id="1128131"/>
    <lineage>
        <taxon>Viruses</taxon>
        <taxon>Varidnaviria</taxon>
        <taxon>Bamfordvirae</taxon>
        <taxon>Nucleocytoviricota</taxon>
        <taxon>Megaviricetes</taxon>
        <taxon>Imitervirales</taxon>
        <taxon>Mimiviridae</taxon>
        <taxon>Megamimivirinae</taxon>
        <taxon>Moumouvirus</taxon>
    </lineage>
</organism>
<evidence type="ECO:0000313" key="2">
    <source>
        <dbReference type="EMBL" id="AEX63352.1"/>
    </source>
</evidence>
<accession>H2EG29</accession>
<evidence type="ECO:0000256" key="1">
    <source>
        <dbReference type="SAM" id="Phobius"/>
    </source>
</evidence>
<gene>
    <name evidence="2" type="ORF">mv_R1150</name>
</gene>
<keyword evidence="1" id="KW-0812">Transmembrane</keyword>